<proteinExistence type="predicted"/>
<evidence type="ECO:0000313" key="3">
    <source>
        <dbReference type="Proteomes" id="UP000192660"/>
    </source>
</evidence>
<protein>
    <submittedName>
        <fullName evidence="2">Uncharacterized protein</fullName>
    </submittedName>
</protein>
<feature type="region of interest" description="Disordered" evidence="1">
    <location>
        <begin position="1"/>
        <end position="20"/>
    </location>
</feature>
<evidence type="ECO:0000256" key="1">
    <source>
        <dbReference type="SAM" id="MobiDB-lite"/>
    </source>
</evidence>
<sequence length="49" mass="5611">MRTTKVPVLTVEQQPQPMGSKPVINERLQALGRKIVQEHLEAFKRLADK</sequence>
<name>A0A1W1WI67_SULTA</name>
<keyword evidence="3" id="KW-1185">Reference proteome</keyword>
<dbReference type="AlphaFoldDB" id="A0A1W1WI67"/>
<evidence type="ECO:0000313" key="2">
    <source>
        <dbReference type="EMBL" id="SMC06011.1"/>
    </source>
</evidence>
<gene>
    <name evidence="2" type="ORF">SAMN00768000_2587</name>
</gene>
<dbReference type="EMBL" id="FWWY01000001">
    <property type="protein sequence ID" value="SMC06011.1"/>
    <property type="molecule type" value="Genomic_DNA"/>
</dbReference>
<reference evidence="3" key="1">
    <citation type="submission" date="2017-04" db="EMBL/GenBank/DDBJ databases">
        <authorList>
            <person name="Varghese N."/>
            <person name="Submissions S."/>
        </authorList>
    </citation>
    <scope>NUCLEOTIDE SEQUENCE [LARGE SCALE GENOMIC DNA]</scope>
    <source>
        <strain evidence="3">DSM 9293</strain>
    </source>
</reference>
<accession>A0A1W1WI67</accession>
<dbReference type="RefSeq" id="WP_020373776.1">
    <property type="nucleotide sequence ID" value="NZ_FWWY01000001.1"/>
</dbReference>
<organism evidence="2 3">
    <name type="scientific">Sulfobacillus thermosulfidooxidans (strain DSM 9293 / VKM B-1269 / AT-1)</name>
    <dbReference type="NCBI Taxonomy" id="929705"/>
    <lineage>
        <taxon>Bacteria</taxon>
        <taxon>Bacillati</taxon>
        <taxon>Bacillota</taxon>
        <taxon>Clostridia</taxon>
        <taxon>Eubacteriales</taxon>
        <taxon>Clostridiales Family XVII. Incertae Sedis</taxon>
        <taxon>Sulfobacillus</taxon>
    </lineage>
</organism>
<dbReference type="Proteomes" id="UP000192660">
    <property type="component" value="Unassembled WGS sequence"/>
</dbReference>